<accession>A0A1E5W1I0</accession>
<name>A0A1E5W1I0_9POAL</name>
<dbReference type="Proteomes" id="UP000095767">
    <property type="component" value="Unassembled WGS sequence"/>
</dbReference>
<gene>
    <name evidence="1" type="ORF">BAE44_0007762</name>
</gene>
<comment type="caution">
    <text evidence="1">The sequence shown here is derived from an EMBL/GenBank/DDBJ whole genome shotgun (WGS) entry which is preliminary data.</text>
</comment>
<dbReference type="AlphaFoldDB" id="A0A1E5W1I0"/>
<sequence length="42" mass="4581">LACSFISFWADLRPLGSRELLEDGAAEVLKKAYGALLPEARC</sequence>
<feature type="non-terminal residue" evidence="1">
    <location>
        <position position="1"/>
    </location>
</feature>
<proteinExistence type="predicted"/>
<evidence type="ECO:0000313" key="1">
    <source>
        <dbReference type="EMBL" id="OEL31222.1"/>
    </source>
</evidence>
<reference evidence="1 2" key="1">
    <citation type="submission" date="2016-09" db="EMBL/GenBank/DDBJ databases">
        <title>The draft genome of Dichanthelium oligosanthes: A C3 panicoid grass species.</title>
        <authorList>
            <person name="Studer A.J."/>
            <person name="Schnable J.C."/>
            <person name="Brutnell T.P."/>
        </authorList>
    </citation>
    <scope>NUCLEOTIDE SEQUENCE [LARGE SCALE GENOMIC DNA]</scope>
    <source>
        <strain evidence="2">cv. Kellogg 1175</strain>
        <tissue evidence="1">Leaf</tissue>
    </source>
</reference>
<organism evidence="1 2">
    <name type="scientific">Dichanthelium oligosanthes</name>
    <dbReference type="NCBI Taxonomy" id="888268"/>
    <lineage>
        <taxon>Eukaryota</taxon>
        <taxon>Viridiplantae</taxon>
        <taxon>Streptophyta</taxon>
        <taxon>Embryophyta</taxon>
        <taxon>Tracheophyta</taxon>
        <taxon>Spermatophyta</taxon>
        <taxon>Magnoliopsida</taxon>
        <taxon>Liliopsida</taxon>
        <taxon>Poales</taxon>
        <taxon>Poaceae</taxon>
        <taxon>PACMAD clade</taxon>
        <taxon>Panicoideae</taxon>
        <taxon>Panicodae</taxon>
        <taxon>Paniceae</taxon>
        <taxon>Dichantheliinae</taxon>
        <taxon>Dichanthelium</taxon>
    </lineage>
</organism>
<protein>
    <submittedName>
        <fullName evidence="1">Uncharacterized protein</fullName>
    </submittedName>
</protein>
<keyword evidence="2" id="KW-1185">Reference proteome</keyword>
<dbReference type="EMBL" id="LWDX02023883">
    <property type="protein sequence ID" value="OEL31222.1"/>
    <property type="molecule type" value="Genomic_DNA"/>
</dbReference>
<evidence type="ECO:0000313" key="2">
    <source>
        <dbReference type="Proteomes" id="UP000095767"/>
    </source>
</evidence>